<name>A0A0F9S338_9ZZZZ</name>
<organism evidence="2">
    <name type="scientific">marine sediment metagenome</name>
    <dbReference type="NCBI Taxonomy" id="412755"/>
    <lineage>
        <taxon>unclassified sequences</taxon>
        <taxon>metagenomes</taxon>
        <taxon>ecological metagenomes</taxon>
    </lineage>
</organism>
<proteinExistence type="predicted"/>
<evidence type="ECO:0000313" key="2">
    <source>
        <dbReference type="EMBL" id="KKN56652.1"/>
    </source>
</evidence>
<reference evidence="2" key="1">
    <citation type="journal article" date="2015" name="Nature">
        <title>Complex archaea that bridge the gap between prokaryotes and eukaryotes.</title>
        <authorList>
            <person name="Spang A."/>
            <person name="Saw J.H."/>
            <person name="Jorgensen S.L."/>
            <person name="Zaremba-Niedzwiedzka K."/>
            <person name="Martijn J."/>
            <person name="Lind A.E."/>
            <person name="van Eijk R."/>
            <person name="Schleper C."/>
            <person name="Guy L."/>
            <person name="Ettema T.J."/>
        </authorList>
    </citation>
    <scope>NUCLEOTIDE SEQUENCE</scope>
</reference>
<accession>A0A0F9S338</accession>
<feature type="domain" description="HNH nuclease" evidence="1">
    <location>
        <begin position="43"/>
        <end position="81"/>
    </location>
</feature>
<dbReference type="Gene3D" id="3.90.75.20">
    <property type="match status" value="1"/>
</dbReference>
<dbReference type="InterPro" id="IPR044925">
    <property type="entry name" value="His-Me_finger_sf"/>
</dbReference>
<dbReference type="InterPro" id="IPR003615">
    <property type="entry name" value="HNH_nuc"/>
</dbReference>
<dbReference type="EMBL" id="LAZR01000835">
    <property type="protein sequence ID" value="KKN56652.1"/>
    <property type="molecule type" value="Genomic_DNA"/>
</dbReference>
<protein>
    <recommendedName>
        <fullName evidence="1">HNH nuclease domain-containing protein</fullName>
    </recommendedName>
</protein>
<gene>
    <name evidence="2" type="ORF">LCGC14_0569690</name>
</gene>
<dbReference type="AlphaFoldDB" id="A0A0F9S338"/>
<sequence length="144" mass="17431">MQMKKRNKKGQFEREYSDNNYKGYKIYYDKKGYPCIWFDGKNKKVHILVWEERYGTKPKGYDIHHKDFDKSNYDINNLELLLDFEHKRIHAGGIMINKKWIAKPCTICKKTLPLNAFYERKTLKYKTQSGYCKECSRKRDRGEL</sequence>
<evidence type="ECO:0000259" key="1">
    <source>
        <dbReference type="Pfam" id="PF13392"/>
    </source>
</evidence>
<dbReference type="Pfam" id="PF13392">
    <property type="entry name" value="HNH_3"/>
    <property type="match status" value="1"/>
</dbReference>
<comment type="caution">
    <text evidence="2">The sequence shown here is derived from an EMBL/GenBank/DDBJ whole genome shotgun (WGS) entry which is preliminary data.</text>
</comment>
<dbReference type="SUPFAM" id="SSF54060">
    <property type="entry name" value="His-Me finger endonucleases"/>
    <property type="match status" value="1"/>
</dbReference>